<dbReference type="GO" id="GO:0032436">
    <property type="term" value="P:positive regulation of proteasomal ubiquitin-dependent protein catabolic process"/>
    <property type="evidence" value="ECO:0007669"/>
    <property type="project" value="TreeGrafter"/>
</dbReference>
<dbReference type="GO" id="GO:0005634">
    <property type="term" value="C:nucleus"/>
    <property type="evidence" value="ECO:0007669"/>
    <property type="project" value="TreeGrafter"/>
</dbReference>
<dbReference type="GO" id="GO:0005524">
    <property type="term" value="F:ATP binding"/>
    <property type="evidence" value="ECO:0007669"/>
    <property type="project" value="InterPro"/>
</dbReference>
<feature type="compositionally biased region" description="Low complexity" evidence="1">
    <location>
        <begin position="48"/>
        <end position="59"/>
    </location>
</feature>
<dbReference type="InterPro" id="IPR011009">
    <property type="entry name" value="Kinase-like_dom_sf"/>
</dbReference>
<reference evidence="3" key="2">
    <citation type="journal article" date="2014" name="BMC Genomics">
        <title>A genomic perspective to assessing quality of mass-reared SIT flies used in Mediterranean fruit fly (Ceratitis capitata) eradication in California.</title>
        <authorList>
            <person name="Calla B."/>
            <person name="Hall B."/>
            <person name="Hou S."/>
            <person name="Geib S.M."/>
        </authorList>
    </citation>
    <scope>NUCLEOTIDE SEQUENCE</scope>
</reference>
<gene>
    <name evidence="3" type="primary">TRIB2</name>
</gene>
<reference evidence="3" key="1">
    <citation type="submission" date="2013-07" db="EMBL/GenBank/DDBJ databases">
        <authorList>
            <person name="Geib S."/>
        </authorList>
    </citation>
    <scope>NUCLEOTIDE SEQUENCE</scope>
</reference>
<dbReference type="AlphaFoldDB" id="W8BFF1"/>
<evidence type="ECO:0000259" key="2">
    <source>
        <dbReference type="PROSITE" id="PS50011"/>
    </source>
</evidence>
<protein>
    <submittedName>
        <fullName evidence="3">Tribbles-2</fullName>
    </submittedName>
</protein>
<dbReference type="GO" id="GO:0031434">
    <property type="term" value="F:mitogen-activated protein kinase kinase binding"/>
    <property type="evidence" value="ECO:0007669"/>
    <property type="project" value="TreeGrafter"/>
</dbReference>
<dbReference type="Gene3D" id="1.10.510.10">
    <property type="entry name" value="Transferase(Phosphotransferase) domain 1"/>
    <property type="match status" value="1"/>
</dbReference>
<dbReference type="PANTHER" id="PTHR22961">
    <property type="entry name" value="SER/THR PROTEIN KINASE-TRB"/>
    <property type="match status" value="1"/>
</dbReference>
<dbReference type="EMBL" id="GAMC01006520">
    <property type="protein sequence ID" value="JAC00036.1"/>
    <property type="molecule type" value="mRNA"/>
</dbReference>
<feature type="domain" description="Protein kinase" evidence="2">
    <location>
        <begin position="138"/>
        <end position="285"/>
    </location>
</feature>
<accession>W8BFF1</accession>
<dbReference type="InterPro" id="IPR000719">
    <property type="entry name" value="Prot_kinase_dom"/>
</dbReference>
<dbReference type="OrthoDB" id="410920at2759"/>
<dbReference type="InterPro" id="IPR024104">
    <property type="entry name" value="Tribbles/Ser_Thr_kinase_40"/>
</dbReference>
<evidence type="ECO:0000313" key="3">
    <source>
        <dbReference type="EMBL" id="JAC00036.1"/>
    </source>
</evidence>
<dbReference type="PANTHER" id="PTHR22961:SF13">
    <property type="entry name" value="TRIBBLES"/>
    <property type="match status" value="1"/>
</dbReference>
<sequence>MHNVNNVLDQHNIGVSPHLKTHVGVLNYSPPSPASSLSSESLDGDINSPGPCSPASAAARLHGSNDGDDHFCTPKKSLADSGVLGRIRVKLGTPGVLCEMHALSTEQRANVDTAKLFKNRFLLSTSVHKLPLSHAAKTPASYRHLVGLTTSTLKCTDVFTNAEYGCKVINEPFPKVQRAYYDIKCAGELARSSLYGHTLIRDVHEIVPADKSRSYLVIAPPKAEEGAEGVFEDLHTYMRQCRRLCDKEAKALFHQIAETVLLCHKNGIILRDLKLKRFFFIDQAR</sequence>
<evidence type="ECO:0000256" key="1">
    <source>
        <dbReference type="SAM" id="MobiDB-lite"/>
    </source>
</evidence>
<dbReference type="PROSITE" id="PS50011">
    <property type="entry name" value="PROTEIN_KINASE_DOM"/>
    <property type="match status" value="1"/>
</dbReference>
<name>W8BFF1_CERCA</name>
<dbReference type="SUPFAM" id="SSF56112">
    <property type="entry name" value="Protein kinase-like (PK-like)"/>
    <property type="match status" value="1"/>
</dbReference>
<organism evidence="3">
    <name type="scientific">Ceratitis capitata</name>
    <name type="common">Mediterranean fruit fly</name>
    <name type="synonym">Tephritis capitata</name>
    <dbReference type="NCBI Taxonomy" id="7213"/>
    <lineage>
        <taxon>Eukaryota</taxon>
        <taxon>Metazoa</taxon>
        <taxon>Ecdysozoa</taxon>
        <taxon>Arthropoda</taxon>
        <taxon>Hexapoda</taxon>
        <taxon>Insecta</taxon>
        <taxon>Pterygota</taxon>
        <taxon>Neoptera</taxon>
        <taxon>Endopterygota</taxon>
        <taxon>Diptera</taxon>
        <taxon>Brachycera</taxon>
        <taxon>Muscomorpha</taxon>
        <taxon>Tephritoidea</taxon>
        <taxon>Tephritidae</taxon>
        <taxon>Ceratitis</taxon>
        <taxon>Ceratitis</taxon>
    </lineage>
</organism>
<feature type="region of interest" description="Disordered" evidence="1">
    <location>
        <begin position="24"/>
        <end position="65"/>
    </location>
</feature>
<dbReference type="GO" id="GO:0004672">
    <property type="term" value="F:protein kinase activity"/>
    <property type="evidence" value="ECO:0007669"/>
    <property type="project" value="InterPro"/>
</dbReference>
<proteinExistence type="evidence at transcript level"/>